<reference evidence="3" key="3">
    <citation type="journal article" date="2017" name="Nature">
        <title>Genome sequence of the progenitor of the wheat D genome Aegilops tauschii.</title>
        <authorList>
            <person name="Luo M.C."/>
            <person name="Gu Y.Q."/>
            <person name="Puiu D."/>
            <person name="Wang H."/>
            <person name="Twardziok S.O."/>
            <person name="Deal K.R."/>
            <person name="Huo N."/>
            <person name="Zhu T."/>
            <person name="Wang L."/>
            <person name="Wang Y."/>
            <person name="McGuire P.E."/>
            <person name="Liu S."/>
            <person name="Long H."/>
            <person name="Ramasamy R.K."/>
            <person name="Rodriguez J.C."/>
            <person name="Van S.L."/>
            <person name="Yuan L."/>
            <person name="Wang Z."/>
            <person name="Xia Z."/>
            <person name="Xiao L."/>
            <person name="Anderson O.D."/>
            <person name="Ouyang S."/>
            <person name="Liang Y."/>
            <person name="Zimin A.V."/>
            <person name="Pertea G."/>
            <person name="Qi P."/>
            <person name="Bennetzen J.L."/>
            <person name="Dai X."/>
            <person name="Dawson M.W."/>
            <person name="Muller H.G."/>
            <person name="Kugler K."/>
            <person name="Rivarola-Duarte L."/>
            <person name="Spannagl M."/>
            <person name="Mayer K.F.X."/>
            <person name="Lu F.H."/>
            <person name="Bevan M.W."/>
            <person name="Leroy P."/>
            <person name="Li P."/>
            <person name="You F.M."/>
            <person name="Sun Q."/>
            <person name="Liu Z."/>
            <person name="Lyons E."/>
            <person name="Wicker T."/>
            <person name="Salzberg S.L."/>
            <person name="Devos K.M."/>
            <person name="Dvorak J."/>
        </authorList>
    </citation>
    <scope>NUCLEOTIDE SEQUENCE [LARGE SCALE GENOMIC DNA]</scope>
    <source>
        <strain evidence="3">cv. AL8/78</strain>
    </source>
</reference>
<dbReference type="Pfam" id="PF00385">
    <property type="entry name" value="Chromo"/>
    <property type="match status" value="1"/>
</dbReference>
<dbReference type="Proteomes" id="UP000015105">
    <property type="component" value="Chromosome 3D"/>
</dbReference>
<feature type="domain" description="Tf2-1-like SH3-like" evidence="2">
    <location>
        <begin position="12"/>
        <end position="58"/>
    </location>
</feature>
<evidence type="ECO:0000259" key="2">
    <source>
        <dbReference type="Pfam" id="PF24626"/>
    </source>
</evidence>
<accession>A0A453EA56</accession>
<dbReference type="Pfam" id="PF24626">
    <property type="entry name" value="SH3_Tf2-1"/>
    <property type="match status" value="1"/>
</dbReference>
<dbReference type="SUPFAM" id="SSF54160">
    <property type="entry name" value="Chromo domain-like"/>
    <property type="match status" value="1"/>
</dbReference>
<sequence>MAPYRLAAFGFRGALKLQNKYYGPFTVVQRIGQSTYKLHFPPEVKIHPVFHVSQLKKHIGARPIPSPHLPMVNEDGTIKTEPALVLEVRQIPRHNLLVVQWLIQWENLAPEDATWEDAEFIKHAFSVFFKETTQAWKNRTATP</sequence>
<dbReference type="PANTHER" id="PTHR46148:SF52">
    <property type="entry name" value="OS04G0603800 PROTEIN"/>
    <property type="match status" value="1"/>
</dbReference>
<reference evidence="4" key="2">
    <citation type="journal article" date="2017" name="Nat. Plants">
        <title>The Aegilops tauschii genome reveals multiple impacts of transposons.</title>
        <authorList>
            <person name="Zhao G."/>
            <person name="Zou C."/>
            <person name="Li K."/>
            <person name="Wang K."/>
            <person name="Li T."/>
            <person name="Gao L."/>
            <person name="Zhang X."/>
            <person name="Wang H."/>
            <person name="Yang Z."/>
            <person name="Liu X."/>
            <person name="Jiang W."/>
            <person name="Mao L."/>
            <person name="Kong X."/>
            <person name="Jiao Y."/>
            <person name="Jia J."/>
        </authorList>
    </citation>
    <scope>NUCLEOTIDE SEQUENCE [LARGE SCALE GENOMIC DNA]</scope>
    <source>
        <strain evidence="4">cv. AL8/78</strain>
    </source>
</reference>
<dbReference type="AlphaFoldDB" id="A0A453EA56"/>
<proteinExistence type="predicted"/>
<dbReference type="STRING" id="200361.A0A453EA56"/>
<evidence type="ECO:0008006" key="5">
    <source>
        <dbReference type="Google" id="ProtNLM"/>
    </source>
</evidence>
<dbReference type="PANTHER" id="PTHR46148">
    <property type="entry name" value="CHROMO DOMAIN-CONTAINING PROTEIN"/>
    <property type="match status" value="1"/>
</dbReference>
<reference evidence="3" key="4">
    <citation type="submission" date="2019-03" db="UniProtKB">
        <authorList>
            <consortium name="EnsemblPlants"/>
        </authorList>
    </citation>
    <scope>IDENTIFICATION</scope>
</reference>
<dbReference type="InterPro" id="IPR016197">
    <property type="entry name" value="Chromo-like_dom_sf"/>
</dbReference>
<dbReference type="InterPro" id="IPR056924">
    <property type="entry name" value="SH3_Tf2-1"/>
</dbReference>
<dbReference type="Gramene" id="AET3Gv20270300.2">
    <property type="protein sequence ID" value="AET3Gv20270300.2"/>
    <property type="gene ID" value="AET3Gv20270300"/>
</dbReference>
<reference evidence="4" key="1">
    <citation type="journal article" date="2014" name="Science">
        <title>Ancient hybridizations among the ancestral genomes of bread wheat.</title>
        <authorList>
            <consortium name="International Wheat Genome Sequencing Consortium,"/>
            <person name="Marcussen T."/>
            <person name="Sandve S.R."/>
            <person name="Heier L."/>
            <person name="Spannagl M."/>
            <person name="Pfeifer M."/>
            <person name="Jakobsen K.S."/>
            <person name="Wulff B.B."/>
            <person name="Steuernagel B."/>
            <person name="Mayer K.F."/>
            <person name="Olsen O.A."/>
        </authorList>
    </citation>
    <scope>NUCLEOTIDE SEQUENCE [LARGE SCALE GENOMIC DNA]</scope>
    <source>
        <strain evidence="4">cv. AL8/78</strain>
    </source>
</reference>
<dbReference type="EnsemblPlants" id="AET3Gv20270300.2">
    <property type="protein sequence ID" value="AET3Gv20270300.2"/>
    <property type="gene ID" value="AET3Gv20270300"/>
</dbReference>
<name>A0A453EA56_AEGTS</name>
<protein>
    <recommendedName>
        <fullName evidence="5">Chromo domain-containing protein</fullName>
    </recommendedName>
</protein>
<organism evidence="3 4">
    <name type="scientific">Aegilops tauschii subsp. strangulata</name>
    <name type="common">Goatgrass</name>
    <dbReference type="NCBI Taxonomy" id="200361"/>
    <lineage>
        <taxon>Eukaryota</taxon>
        <taxon>Viridiplantae</taxon>
        <taxon>Streptophyta</taxon>
        <taxon>Embryophyta</taxon>
        <taxon>Tracheophyta</taxon>
        <taxon>Spermatophyta</taxon>
        <taxon>Magnoliopsida</taxon>
        <taxon>Liliopsida</taxon>
        <taxon>Poales</taxon>
        <taxon>Poaceae</taxon>
        <taxon>BOP clade</taxon>
        <taxon>Pooideae</taxon>
        <taxon>Triticodae</taxon>
        <taxon>Triticeae</taxon>
        <taxon>Triticinae</taxon>
        <taxon>Aegilops</taxon>
    </lineage>
</organism>
<evidence type="ECO:0000313" key="4">
    <source>
        <dbReference type="Proteomes" id="UP000015105"/>
    </source>
</evidence>
<dbReference type="InterPro" id="IPR023780">
    <property type="entry name" value="Chromo_domain"/>
</dbReference>
<dbReference type="Gene3D" id="2.40.50.40">
    <property type="match status" value="1"/>
</dbReference>
<feature type="domain" description="Chromo" evidence="1">
    <location>
        <begin position="99"/>
        <end position="131"/>
    </location>
</feature>
<reference evidence="3" key="5">
    <citation type="journal article" date="2021" name="G3 (Bethesda)">
        <title>Aegilops tauschii genome assembly Aet v5.0 features greater sequence contiguity and improved annotation.</title>
        <authorList>
            <person name="Wang L."/>
            <person name="Zhu T."/>
            <person name="Rodriguez J.C."/>
            <person name="Deal K.R."/>
            <person name="Dubcovsky J."/>
            <person name="McGuire P.E."/>
            <person name="Lux T."/>
            <person name="Spannagl M."/>
            <person name="Mayer K.F.X."/>
            <person name="Baldrich P."/>
            <person name="Meyers B.C."/>
            <person name="Huo N."/>
            <person name="Gu Y.Q."/>
            <person name="Zhou H."/>
            <person name="Devos K.M."/>
            <person name="Bennetzen J.L."/>
            <person name="Unver T."/>
            <person name="Budak H."/>
            <person name="Gulick P.J."/>
            <person name="Galiba G."/>
            <person name="Kalapos B."/>
            <person name="Nelson D.R."/>
            <person name="Li P."/>
            <person name="You F.M."/>
            <person name="Luo M.C."/>
            <person name="Dvorak J."/>
        </authorList>
    </citation>
    <scope>NUCLEOTIDE SEQUENCE [LARGE SCALE GENOMIC DNA]</scope>
    <source>
        <strain evidence="3">cv. AL8/78</strain>
    </source>
</reference>
<evidence type="ECO:0000259" key="1">
    <source>
        <dbReference type="Pfam" id="PF00385"/>
    </source>
</evidence>
<keyword evidence="4" id="KW-1185">Reference proteome</keyword>
<evidence type="ECO:0000313" key="3">
    <source>
        <dbReference type="EnsemblPlants" id="AET3Gv20270300.2"/>
    </source>
</evidence>